<name>A0ACB8Q7L4_9AGAM</name>
<sequence length="233" mass="25964">MATEQITLYTAKVCPWAQRVELAFKETNAKITRYEIDLGNKPSWYPKVNPVTKVPAVAYGGPIVSPEEPSPESVKIAESAVLLEFAADLYPHLLPPSPAERARARFVIDAAATKAIPAFFEFVFRGPGDPEALVTAFDAFQQLLPPEGFAVGNWSIADAAIAPFIGRLELALRNDVGKYAPEDGKKVYAELFQSPRFARLQKYWQDVSSRESWKSTFDEAHILERLRPRLARA</sequence>
<proteinExistence type="predicted"/>
<organism evidence="1 2">
    <name type="scientific">Vararia minispora EC-137</name>
    <dbReference type="NCBI Taxonomy" id="1314806"/>
    <lineage>
        <taxon>Eukaryota</taxon>
        <taxon>Fungi</taxon>
        <taxon>Dikarya</taxon>
        <taxon>Basidiomycota</taxon>
        <taxon>Agaricomycotina</taxon>
        <taxon>Agaricomycetes</taxon>
        <taxon>Russulales</taxon>
        <taxon>Lachnocladiaceae</taxon>
        <taxon>Vararia</taxon>
    </lineage>
</organism>
<dbReference type="Proteomes" id="UP000814128">
    <property type="component" value="Unassembled WGS sequence"/>
</dbReference>
<protein>
    <submittedName>
        <fullName evidence="1">Uncharacterized protein</fullName>
    </submittedName>
</protein>
<gene>
    <name evidence="1" type="ORF">K488DRAFT_81085</name>
</gene>
<comment type="caution">
    <text evidence="1">The sequence shown here is derived from an EMBL/GenBank/DDBJ whole genome shotgun (WGS) entry which is preliminary data.</text>
</comment>
<reference evidence="1" key="1">
    <citation type="submission" date="2021-02" db="EMBL/GenBank/DDBJ databases">
        <authorList>
            <consortium name="DOE Joint Genome Institute"/>
            <person name="Ahrendt S."/>
            <person name="Looney B.P."/>
            <person name="Miyauchi S."/>
            <person name="Morin E."/>
            <person name="Drula E."/>
            <person name="Courty P.E."/>
            <person name="Chicoki N."/>
            <person name="Fauchery L."/>
            <person name="Kohler A."/>
            <person name="Kuo A."/>
            <person name="Labutti K."/>
            <person name="Pangilinan J."/>
            <person name="Lipzen A."/>
            <person name="Riley R."/>
            <person name="Andreopoulos W."/>
            <person name="He G."/>
            <person name="Johnson J."/>
            <person name="Barry K.W."/>
            <person name="Grigoriev I.V."/>
            <person name="Nagy L."/>
            <person name="Hibbett D."/>
            <person name="Henrissat B."/>
            <person name="Matheny P.B."/>
            <person name="Labbe J."/>
            <person name="Martin F."/>
        </authorList>
    </citation>
    <scope>NUCLEOTIDE SEQUENCE</scope>
    <source>
        <strain evidence="1">EC-137</strain>
    </source>
</reference>
<keyword evidence="2" id="KW-1185">Reference proteome</keyword>
<dbReference type="EMBL" id="MU273884">
    <property type="protein sequence ID" value="KAI0027541.1"/>
    <property type="molecule type" value="Genomic_DNA"/>
</dbReference>
<reference evidence="1" key="2">
    <citation type="journal article" date="2022" name="New Phytol.">
        <title>Evolutionary transition to the ectomycorrhizal habit in the genomes of a hyperdiverse lineage of mushroom-forming fungi.</title>
        <authorList>
            <person name="Looney B."/>
            <person name="Miyauchi S."/>
            <person name="Morin E."/>
            <person name="Drula E."/>
            <person name="Courty P.E."/>
            <person name="Kohler A."/>
            <person name="Kuo A."/>
            <person name="LaButti K."/>
            <person name="Pangilinan J."/>
            <person name="Lipzen A."/>
            <person name="Riley R."/>
            <person name="Andreopoulos W."/>
            <person name="He G."/>
            <person name="Johnson J."/>
            <person name="Nolan M."/>
            <person name="Tritt A."/>
            <person name="Barry K.W."/>
            <person name="Grigoriev I.V."/>
            <person name="Nagy L.G."/>
            <person name="Hibbett D."/>
            <person name="Henrissat B."/>
            <person name="Matheny P.B."/>
            <person name="Labbe J."/>
            <person name="Martin F.M."/>
        </authorList>
    </citation>
    <scope>NUCLEOTIDE SEQUENCE</scope>
    <source>
        <strain evidence="1">EC-137</strain>
    </source>
</reference>
<evidence type="ECO:0000313" key="1">
    <source>
        <dbReference type="EMBL" id="KAI0027541.1"/>
    </source>
</evidence>
<evidence type="ECO:0000313" key="2">
    <source>
        <dbReference type="Proteomes" id="UP000814128"/>
    </source>
</evidence>
<accession>A0ACB8Q7L4</accession>